<evidence type="ECO:0000313" key="3">
    <source>
        <dbReference type="Proteomes" id="UP000311382"/>
    </source>
</evidence>
<organism evidence="2 3">
    <name type="scientific">Rhodotorula diobovata</name>
    <dbReference type="NCBI Taxonomy" id="5288"/>
    <lineage>
        <taxon>Eukaryota</taxon>
        <taxon>Fungi</taxon>
        <taxon>Dikarya</taxon>
        <taxon>Basidiomycota</taxon>
        <taxon>Pucciniomycotina</taxon>
        <taxon>Microbotryomycetes</taxon>
        <taxon>Sporidiobolales</taxon>
        <taxon>Sporidiobolaceae</taxon>
        <taxon>Rhodotorula</taxon>
    </lineage>
</organism>
<dbReference type="InterPro" id="IPR013898">
    <property type="entry name" value="Atg43"/>
</dbReference>
<dbReference type="PANTHER" id="PTHR38699">
    <property type="entry name" value="CHROMOSOME 1, WHOLE GENOME SHOTGUN SEQUENCE"/>
    <property type="match status" value="1"/>
</dbReference>
<evidence type="ECO:0000256" key="1">
    <source>
        <dbReference type="SAM" id="MobiDB-lite"/>
    </source>
</evidence>
<dbReference type="GO" id="GO:0000423">
    <property type="term" value="P:mitophagy"/>
    <property type="evidence" value="ECO:0007669"/>
    <property type="project" value="InterPro"/>
</dbReference>
<accession>A0A5C5FYC7</accession>
<gene>
    <name evidence="2" type="ORF">DMC30DRAFT_415659</name>
</gene>
<dbReference type="AlphaFoldDB" id="A0A5C5FYC7"/>
<name>A0A5C5FYC7_9BASI</name>
<dbReference type="STRING" id="5288.A0A5C5FYC7"/>
<sequence length="231" mass="25221">MTSVDPSHIPGLHKTRDNKTGQAVYDSVSPLHSLSNHLAHQDRSTHRRRPSPPPRHSAPDSDDSDHSDDDDDDDDDDDTLRDKVPIPPIPDLRFEQGVLASIRPFLHRADLAAASSSSPSSSDDKQKKGKLYAAEKGALASANLTAEGGRGGPEGESPSDVLMAPLRIEWTKVTYVLLRDQVVFPLLQGILWGCAGFYLSQAWSWNKARLAAKAEGKPRPSLLRSVGIHTR</sequence>
<evidence type="ECO:0000313" key="2">
    <source>
        <dbReference type="EMBL" id="TNY21798.1"/>
    </source>
</evidence>
<protein>
    <submittedName>
        <fullName evidence="2">Uncharacterized protein</fullName>
    </submittedName>
</protein>
<dbReference type="PANTHER" id="PTHR38699:SF1">
    <property type="entry name" value="MITOPHAGY RECEPTOR ATG43"/>
    <property type="match status" value="1"/>
</dbReference>
<proteinExistence type="predicted"/>
<feature type="compositionally biased region" description="Acidic residues" evidence="1">
    <location>
        <begin position="60"/>
        <end position="79"/>
    </location>
</feature>
<dbReference type="OrthoDB" id="2430343at2759"/>
<dbReference type="Pfam" id="PF08589">
    <property type="entry name" value="ATG43"/>
    <property type="match status" value="1"/>
</dbReference>
<keyword evidence="3" id="KW-1185">Reference proteome</keyword>
<reference evidence="2 3" key="1">
    <citation type="submission" date="2019-03" db="EMBL/GenBank/DDBJ databases">
        <title>Rhodosporidium diobovatum UCD-FST 08-225 genome sequencing, assembly, and annotation.</title>
        <authorList>
            <person name="Fakankun I.U."/>
            <person name="Fristensky B."/>
            <person name="Levin D.B."/>
        </authorList>
    </citation>
    <scope>NUCLEOTIDE SEQUENCE [LARGE SCALE GENOMIC DNA]</scope>
    <source>
        <strain evidence="2 3">UCD-FST 08-225</strain>
    </source>
</reference>
<dbReference type="GO" id="GO:0140580">
    <property type="term" value="F:mitochondrion autophagosome adaptor activity"/>
    <property type="evidence" value="ECO:0007669"/>
    <property type="project" value="InterPro"/>
</dbReference>
<feature type="region of interest" description="Disordered" evidence="1">
    <location>
        <begin position="1"/>
        <end position="91"/>
    </location>
</feature>
<dbReference type="EMBL" id="SOZI01000036">
    <property type="protein sequence ID" value="TNY21798.1"/>
    <property type="molecule type" value="Genomic_DNA"/>
</dbReference>
<dbReference type="Proteomes" id="UP000311382">
    <property type="component" value="Unassembled WGS sequence"/>
</dbReference>
<comment type="caution">
    <text evidence="2">The sequence shown here is derived from an EMBL/GenBank/DDBJ whole genome shotgun (WGS) entry which is preliminary data.</text>
</comment>